<dbReference type="Proteomes" id="UP000238270">
    <property type="component" value="Unassembled WGS sequence"/>
</dbReference>
<protein>
    <submittedName>
        <fullName evidence="2">Uncharacterized protein</fullName>
    </submittedName>
</protein>
<reference evidence="2 3" key="1">
    <citation type="submission" date="2016-08" db="EMBL/GenBank/DDBJ databases">
        <title>Evolution of the type three secretion system and type three effector repertoires in Xanthomonas.</title>
        <authorList>
            <person name="Merda D."/>
            <person name="Briand M."/>
            <person name="Bosis E."/>
            <person name="Rousseau C."/>
            <person name="Portier P."/>
            <person name="Jacques M.-A."/>
            <person name="Fischer-Le Saux M."/>
        </authorList>
    </citation>
    <scope>NUCLEOTIDE SEQUENCE [LARGE SCALE GENOMIC DNA]</scope>
    <source>
        <strain evidence="2 3">CFBP 3122</strain>
    </source>
</reference>
<proteinExistence type="predicted"/>
<dbReference type="AlphaFoldDB" id="A0A2S6Z0B2"/>
<gene>
    <name evidence="2" type="ORF">XaplCFBP3122_18590</name>
</gene>
<name>A0A2S6Z0B2_9XANT</name>
<evidence type="ECO:0000313" key="2">
    <source>
        <dbReference type="EMBL" id="PPT73958.1"/>
    </source>
</evidence>
<feature type="signal peptide" evidence="1">
    <location>
        <begin position="1"/>
        <end position="21"/>
    </location>
</feature>
<keyword evidence="1" id="KW-0732">Signal</keyword>
<dbReference type="EMBL" id="MIGV01000033">
    <property type="protein sequence ID" value="PPT73958.1"/>
    <property type="molecule type" value="Genomic_DNA"/>
</dbReference>
<evidence type="ECO:0000256" key="1">
    <source>
        <dbReference type="SAM" id="SignalP"/>
    </source>
</evidence>
<sequence length="277" mass="29055">MILHRAAHARWLGLAWVAALCGCGAPSPPAPMHKDTPAQATSAAGADSHATVAIASGDSAAARYARAQRYARCALIADASQPMSDRTELDDIDRLGDAVTAATGNRLDPQAMPRAACRRVGAGEYAQVDQLLRQSAAAGNVDAQIELLRRRASAVLARQAPAAADGMLAPPSAADHAEADQVLAALEDLAMRGHRAAMPVLDQLLSSPLPGTAEPLYGDAWRLVAEQPFGHPLPDAPPLRGEAMFEDMDAHTERQVVALARDLHAHCCARQGAGQQQ</sequence>
<feature type="chain" id="PRO_5015641323" evidence="1">
    <location>
        <begin position="22"/>
        <end position="277"/>
    </location>
</feature>
<comment type="caution">
    <text evidence="2">The sequence shown here is derived from an EMBL/GenBank/DDBJ whole genome shotgun (WGS) entry which is preliminary data.</text>
</comment>
<evidence type="ECO:0000313" key="3">
    <source>
        <dbReference type="Proteomes" id="UP000238270"/>
    </source>
</evidence>
<dbReference type="PROSITE" id="PS51257">
    <property type="entry name" value="PROKAR_LIPOPROTEIN"/>
    <property type="match status" value="1"/>
</dbReference>
<accession>A0A2S6Z0B2</accession>
<organism evidence="2 3">
    <name type="scientific">Xanthomonas arboricola pv. populi</name>
    <dbReference type="NCBI Taxonomy" id="487823"/>
    <lineage>
        <taxon>Bacteria</taxon>
        <taxon>Pseudomonadati</taxon>
        <taxon>Pseudomonadota</taxon>
        <taxon>Gammaproteobacteria</taxon>
        <taxon>Lysobacterales</taxon>
        <taxon>Lysobacteraceae</taxon>
        <taxon>Xanthomonas</taxon>
    </lineage>
</organism>